<dbReference type="Proteomes" id="UP001521150">
    <property type="component" value="Unassembled WGS sequence"/>
</dbReference>
<reference evidence="2 3" key="1">
    <citation type="submission" date="2021-12" db="EMBL/GenBank/DDBJ databases">
        <title>Genome sequence of Kibdelosporangium philippinense ATCC 49844.</title>
        <authorList>
            <person name="Fedorov E.A."/>
            <person name="Omeragic M."/>
            <person name="Shalygina K.F."/>
            <person name="Maclea K.S."/>
        </authorList>
    </citation>
    <scope>NUCLEOTIDE SEQUENCE [LARGE SCALE GENOMIC DNA]</scope>
    <source>
        <strain evidence="2 3">ATCC 49844</strain>
    </source>
</reference>
<organism evidence="2 3">
    <name type="scientific">Kibdelosporangium philippinense</name>
    <dbReference type="NCBI Taxonomy" id="211113"/>
    <lineage>
        <taxon>Bacteria</taxon>
        <taxon>Bacillati</taxon>
        <taxon>Actinomycetota</taxon>
        <taxon>Actinomycetes</taxon>
        <taxon>Pseudonocardiales</taxon>
        <taxon>Pseudonocardiaceae</taxon>
        <taxon>Kibdelosporangium</taxon>
    </lineage>
</organism>
<sequence length="281" mass="31266">MTVVRSWHMERRILKFLLRRIPRSLANRAARKLYEITGRKLTGFLAVPAYRLIDALPPIVVALLKPTLVVGATVGILFLPVPYYLTGLGKESDAKQFIGQLWQVSAASVALTIAVVLFAFQVVSAIRAASLREMTRATPFLLVVYIGVSAIIVQALALLGLGYHGPTRWAGTWATIIALFSILSVAYLFATSLRAVDLRHLHARRLRVVQKEVDRTIKREAENRIGYGLLKAHSEKVGYRFRPYIPVDKGAGTIVYAGKDGEIADIRLDLMERLTCVFRAK</sequence>
<evidence type="ECO:0008006" key="4">
    <source>
        <dbReference type="Google" id="ProtNLM"/>
    </source>
</evidence>
<keyword evidence="1" id="KW-1133">Transmembrane helix</keyword>
<evidence type="ECO:0000256" key="1">
    <source>
        <dbReference type="SAM" id="Phobius"/>
    </source>
</evidence>
<gene>
    <name evidence="2" type="ORF">LWC34_10565</name>
</gene>
<feature type="transmembrane region" description="Helical" evidence="1">
    <location>
        <begin position="169"/>
        <end position="190"/>
    </location>
</feature>
<name>A0ABS8Z5Y6_9PSEU</name>
<proteinExistence type="predicted"/>
<keyword evidence="1" id="KW-0472">Membrane</keyword>
<accession>A0ABS8Z5Y6</accession>
<keyword evidence="1" id="KW-0812">Transmembrane</keyword>
<dbReference type="EMBL" id="JAJVCN010000001">
    <property type="protein sequence ID" value="MCE7003270.1"/>
    <property type="molecule type" value="Genomic_DNA"/>
</dbReference>
<evidence type="ECO:0000313" key="2">
    <source>
        <dbReference type="EMBL" id="MCE7003270.1"/>
    </source>
</evidence>
<feature type="transmembrane region" description="Helical" evidence="1">
    <location>
        <begin position="101"/>
        <end position="120"/>
    </location>
</feature>
<comment type="caution">
    <text evidence="2">The sequence shown here is derived from an EMBL/GenBank/DDBJ whole genome shotgun (WGS) entry which is preliminary data.</text>
</comment>
<feature type="transmembrane region" description="Helical" evidence="1">
    <location>
        <begin position="140"/>
        <end position="163"/>
    </location>
</feature>
<dbReference type="RefSeq" id="WP_233724820.1">
    <property type="nucleotide sequence ID" value="NZ_JAJVCN010000001.1"/>
</dbReference>
<protein>
    <recommendedName>
        <fullName evidence="4">DUF2254 domain-containing protein</fullName>
    </recommendedName>
</protein>
<keyword evidence="3" id="KW-1185">Reference proteome</keyword>
<feature type="transmembrane region" description="Helical" evidence="1">
    <location>
        <begin position="59"/>
        <end position="81"/>
    </location>
</feature>
<evidence type="ECO:0000313" key="3">
    <source>
        <dbReference type="Proteomes" id="UP001521150"/>
    </source>
</evidence>